<dbReference type="InterPro" id="IPR052779">
    <property type="entry name" value="WDR62"/>
</dbReference>
<dbReference type="PANTHER" id="PTHR45589">
    <property type="entry name" value="WD REPEAT DOMAIN 62, ISOFORM G"/>
    <property type="match status" value="1"/>
</dbReference>
<comment type="caution">
    <text evidence="3">The sequence shown here is derived from an EMBL/GenBank/DDBJ whole genome shotgun (WGS) entry which is preliminary data.</text>
</comment>
<dbReference type="InterPro" id="IPR001680">
    <property type="entry name" value="WD40_rpt"/>
</dbReference>
<organism evidence="3 4">
    <name type="scientific">Olea europaea subsp. europaea</name>
    <dbReference type="NCBI Taxonomy" id="158383"/>
    <lineage>
        <taxon>Eukaryota</taxon>
        <taxon>Viridiplantae</taxon>
        <taxon>Streptophyta</taxon>
        <taxon>Embryophyta</taxon>
        <taxon>Tracheophyta</taxon>
        <taxon>Spermatophyta</taxon>
        <taxon>Magnoliopsida</taxon>
        <taxon>eudicotyledons</taxon>
        <taxon>Gunneridae</taxon>
        <taxon>Pentapetalae</taxon>
        <taxon>asterids</taxon>
        <taxon>lamiids</taxon>
        <taxon>Lamiales</taxon>
        <taxon>Oleaceae</taxon>
        <taxon>Oleeae</taxon>
        <taxon>Olea</taxon>
    </lineage>
</organism>
<protein>
    <submittedName>
        <fullName evidence="3">Mitogen-activated kinase-binding 1</fullName>
    </submittedName>
</protein>
<dbReference type="OrthoDB" id="6154712at2759"/>
<dbReference type="InterPro" id="IPR015943">
    <property type="entry name" value="WD40/YVTN_repeat-like_dom_sf"/>
</dbReference>
<dbReference type="AlphaFoldDB" id="A0A8S0VC72"/>
<keyword evidence="3" id="KW-0808">Transferase</keyword>
<proteinExistence type="predicted"/>
<accession>A0A8S0VC72</accession>
<dbReference type="GO" id="GO:0016301">
    <property type="term" value="F:kinase activity"/>
    <property type="evidence" value="ECO:0007669"/>
    <property type="project" value="UniProtKB-KW"/>
</dbReference>
<feature type="repeat" description="WD" evidence="1">
    <location>
        <begin position="699"/>
        <end position="732"/>
    </location>
</feature>
<dbReference type="PROSITE" id="PS50294">
    <property type="entry name" value="WD_REPEATS_REGION"/>
    <property type="match status" value="1"/>
</dbReference>
<dbReference type="Pfam" id="PF00400">
    <property type="entry name" value="WD40"/>
    <property type="match status" value="4"/>
</dbReference>
<dbReference type="PANTHER" id="PTHR45589:SF1">
    <property type="entry name" value="WD REPEAT DOMAIN 62, ISOFORM G"/>
    <property type="match status" value="1"/>
</dbReference>
<gene>
    <name evidence="3" type="ORF">OLEA9_A001523</name>
</gene>
<keyword evidence="3" id="KW-0418">Kinase</keyword>
<dbReference type="PROSITE" id="PS50082">
    <property type="entry name" value="WD_REPEATS_2"/>
    <property type="match status" value="2"/>
</dbReference>
<feature type="repeat" description="WD" evidence="1">
    <location>
        <begin position="411"/>
        <end position="425"/>
    </location>
</feature>
<dbReference type="EMBL" id="CACTIH010009229">
    <property type="protein sequence ID" value="CAA3027961.1"/>
    <property type="molecule type" value="Genomic_DNA"/>
</dbReference>
<dbReference type="SUPFAM" id="SSF50978">
    <property type="entry name" value="WD40 repeat-like"/>
    <property type="match status" value="2"/>
</dbReference>
<dbReference type="Gene3D" id="2.130.10.10">
    <property type="entry name" value="YVTN repeat-like/Quinoprotein amine dehydrogenase"/>
    <property type="match status" value="4"/>
</dbReference>
<keyword evidence="1" id="KW-0853">WD repeat</keyword>
<sequence>MKRSCKLKKPDSVPNLILEEIIGLTTKNANGLASSISTSKCAYIAGCVVVLYDVDSSTQSHLMVFNRMPKPLTCVALSRDARVVAAGESGPRPAVLVWDGITSSLIRELKGHQYGVACIAISPDGKCLASIGFPRDGYICLWDWRSKILMTKIKASSQYPAFASVSFSLDTKFIVTAGKKHLRFWKVGSPPNSRASTRSTSVAMQGKPINLGHCEGFSFVAVTAPSWTKKSSVNHIHAAESPIYALTDTGILCVLVGSSIITSVELEVEKGFALSTSNSLVACACNNGLVKLFGTSSLQYAGSLCYTEAKRCNKLNVVDCNTDNSQVGLQSLPELPDAIACQFSTLEKLVVIYDDHSLYIWDVRDVQKATRCFVLVSHGASIWDVKNLPCENMHNPSLSCVAKGCSGGLSFATCSADGTIRVWDLALQSTSSMDKFSLYTVDSSLINHPSGTTCLVSAGIFERDFVTLGISSPGLRSMAVSSDGKHLAAGDCQGNLHILNVNTSDYICIQDAHDGEILSLSFNFENQKDNVSTEVSESHQFLASGGRDGMIHVYRVDSNFDLIGKIDCHSTAATPVNLTCSGTKIISCGGDRSLVVHNVIASEKDCKISCCCRIATSGTIQDMVVNNSMEVAITVGKDKKINTFSINTGKLVNSIDQDGDTGDPVKVTIDGSCSYLVCSYSNRCICMFDYITGELVARAVGHSDVITGIAFLPDCKHLVSIDADSCIFVWKVPAPFSSQMLQRTKGISFPISPKCMVQQVSLNKIGSYQFDDHSRKDVAREKLNQNQGLLFQHGSYPKTSAFRFSISRLPKWARAKVSIPNPIPTDPNSSSSKIRPGKCSPLLTHGLQEDSASPIISQSTPRHGLEGSNKFSGTLSSILSDTDCSQGSPSPQETCSYALDNRWLKIHTVCMDLLNSPDISDVEALNVPHCALETQDLAMETYRDNKRIKLSSIDTGLDNPAAKPIFDFREDTLLQDSTLKECVNYSGTLCDSMDQHQIRNLNLCHEHVFHEMSAKLQSNKTEAGVREVDKDYNISNTNSQIEGRKSSARKSYSARLLLQRNRVGGLNRFSGMQARDSVGAIQRESAEAEPNSMLKDPSNPLLKILQRTDADGQDAGNSPVTLLGPIRAIPRTDSGEVLSSTKGVDTPLSKKLIDGGDHEGGNIDGLENLETAISCKEALHNLDSAAQSALQLFSKFANLDPEGRLRGSEVQLYAEAAERLPSIAKKVHAIAKLVQYAKILSNENKWVDEGSACEPSS</sequence>
<dbReference type="InterPro" id="IPR036322">
    <property type="entry name" value="WD40_repeat_dom_sf"/>
</dbReference>
<evidence type="ECO:0000313" key="3">
    <source>
        <dbReference type="EMBL" id="CAA3027961.1"/>
    </source>
</evidence>
<dbReference type="Proteomes" id="UP000594638">
    <property type="component" value="Unassembled WGS sequence"/>
</dbReference>
<keyword evidence="4" id="KW-1185">Reference proteome</keyword>
<feature type="region of interest" description="Disordered" evidence="2">
    <location>
        <begin position="818"/>
        <end position="840"/>
    </location>
</feature>
<evidence type="ECO:0000256" key="1">
    <source>
        <dbReference type="PROSITE-ProRule" id="PRU00221"/>
    </source>
</evidence>
<evidence type="ECO:0000313" key="4">
    <source>
        <dbReference type="Proteomes" id="UP000594638"/>
    </source>
</evidence>
<reference evidence="3 4" key="1">
    <citation type="submission" date="2019-12" db="EMBL/GenBank/DDBJ databases">
        <authorList>
            <person name="Alioto T."/>
            <person name="Alioto T."/>
            <person name="Gomez Garrido J."/>
        </authorList>
    </citation>
    <scope>NUCLEOTIDE SEQUENCE [LARGE SCALE GENOMIC DNA]</scope>
</reference>
<evidence type="ECO:0000256" key="2">
    <source>
        <dbReference type="SAM" id="MobiDB-lite"/>
    </source>
</evidence>
<dbReference type="SMART" id="SM00320">
    <property type="entry name" value="WD40"/>
    <property type="match status" value="11"/>
</dbReference>
<dbReference type="Gramene" id="OE9A001523T1">
    <property type="protein sequence ID" value="OE9A001523C1"/>
    <property type="gene ID" value="OE9A001523"/>
</dbReference>
<name>A0A8S0VC72_OLEEU</name>